<dbReference type="KEGG" id="shun:DWB77_07364"/>
<dbReference type="AlphaFoldDB" id="A0A387HT37"/>
<evidence type="ECO:0000313" key="1">
    <source>
        <dbReference type="EMBL" id="AYG85147.1"/>
    </source>
</evidence>
<reference evidence="1 2" key="1">
    <citation type="submission" date="2018-10" db="EMBL/GenBank/DDBJ databases">
        <title>Relationship between Morphology and Antimicrobial Activity in Streptomyces.</title>
        <authorList>
            <person name="Kang H.J."/>
            <person name="Kim S.B."/>
        </authorList>
    </citation>
    <scope>NUCLEOTIDE SEQUENCE [LARGE SCALE GENOMIC DNA]</scope>
    <source>
        <strain evidence="1 2">BH38</strain>
    </source>
</reference>
<accession>A0A387HT37</accession>
<keyword evidence="2" id="KW-1185">Reference proteome</keyword>
<gene>
    <name evidence="1" type="ORF">DWB77_07364</name>
</gene>
<dbReference type="Proteomes" id="UP000271554">
    <property type="component" value="Chromosome"/>
</dbReference>
<evidence type="ECO:0000313" key="2">
    <source>
        <dbReference type="Proteomes" id="UP000271554"/>
    </source>
</evidence>
<organism evidence="1 2">
    <name type="scientific">Streptomyces hundungensis</name>
    <dbReference type="NCBI Taxonomy" id="1077946"/>
    <lineage>
        <taxon>Bacteria</taxon>
        <taxon>Bacillati</taxon>
        <taxon>Actinomycetota</taxon>
        <taxon>Actinomycetes</taxon>
        <taxon>Kitasatosporales</taxon>
        <taxon>Streptomycetaceae</taxon>
        <taxon>Streptomyces</taxon>
    </lineage>
</organism>
<proteinExistence type="predicted"/>
<name>A0A387HT37_9ACTN</name>
<dbReference type="EMBL" id="CP032698">
    <property type="protein sequence ID" value="AYG85147.1"/>
    <property type="molecule type" value="Genomic_DNA"/>
</dbReference>
<protein>
    <submittedName>
        <fullName evidence="1">Uncharacterized protein</fullName>
    </submittedName>
</protein>
<sequence>MPSGPNSSKVNVRPGRSLTAYSIRSSLASNAGSKDSFHVFVRWKVIPRRASKHRRASRPIRTGLAMFPRLLSSDEEDFVVQTATTRPTGRPPAH</sequence>